<proteinExistence type="predicted"/>
<name>A0ACB9EIB4_ARCLA</name>
<gene>
    <name evidence="1" type="ORF">L6452_06119</name>
</gene>
<keyword evidence="2" id="KW-1185">Reference proteome</keyword>
<evidence type="ECO:0000313" key="1">
    <source>
        <dbReference type="EMBL" id="KAI3758552.1"/>
    </source>
</evidence>
<dbReference type="Proteomes" id="UP001055879">
    <property type="component" value="Linkage Group LG02"/>
</dbReference>
<dbReference type="EMBL" id="CM042048">
    <property type="protein sequence ID" value="KAI3758552.1"/>
    <property type="molecule type" value="Genomic_DNA"/>
</dbReference>
<accession>A0ACB9EIB4</accession>
<organism evidence="1 2">
    <name type="scientific">Arctium lappa</name>
    <name type="common">Greater burdock</name>
    <name type="synonym">Lappa major</name>
    <dbReference type="NCBI Taxonomy" id="4217"/>
    <lineage>
        <taxon>Eukaryota</taxon>
        <taxon>Viridiplantae</taxon>
        <taxon>Streptophyta</taxon>
        <taxon>Embryophyta</taxon>
        <taxon>Tracheophyta</taxon>
        <taxon>Spermatophyta</taxon>
        <taxon>Magnoliopsida</taxon>
        <taxon>eudicotyledons</taxon>
        <taxon>Gunneridae</taxon>
        <taxon>Pentapetalae</taxon>
        <taxon>asterids</taxon>
        <taxon>campanulids</taxon>
        <taxon>Asterales</taxon>
        <taxon>Asteraceae</taxon>
        <taxon>Carduoideae</taxon>
        <taxon>Cardueae</taxon>
        <taxon>Arctiinae</taxon>
        <taxon>Arctium</taxon>
    </lineage>
</organism>
<sequence length="108" mass="11928">MWEVFLILLCEASTFIRRICSISILPGDIEKSLLKKEHSTLSVWDGRDAISHWESYSNSRSIGSRVDLPMMLSSTIPLSLPSDFSIVGFTSPGMPVSSSDELISMSTT</sequence>
<reference evidence="2" key="1">
    <citation type="journal article" date="2022" name="Mol. Ecol. Resour.">
        <title>The genomes of chicory, endive, great burdock and yacon provide insights into Asteraceae palaeo-polyploidization history and plant inulin production.</title>
        <authorList>
            <person name="Fan W."/>
            <person name="Wang S."/>
            <person name="Wang H."/>
            <person name="Wang A."/>
            <person name="Jiang F."/>
            <person name="Liu H."/>
            <person name="Zhao H."/>
            <person name="Xu D."/>
            <person name="Zhang Y."/>
        </authorList>
    </citation>
    <scope>NUCLEOTIDE SEQUENCE [LARGE SCALE GENOMIC DNA]</scope>
    <source>
        <strain evidence="2">cv. Niubang</strain>
    </source>
</reference>
<protein>
    <submittedName>
        <fullName evidence="1">Uncharacterized protein</fullName>
    </submittedName>
</protein>
<comment type="caution">
    <text evidence="1">The sequence shown here is derived from an EMBL/GenBank/DDBJ whole genome shotgun (WGS) entry which is preliminary data.</text>
</comment>
<reference evidence="1 2" key="2">
    <citation type="journal article" date="2022" name="Mol. Ecol. Resour.">
        <title>The genomes of chicory, endive, great burdock and yacon provide insights into Asteraceae paleo-polyploidization history and plant inulin production.</title>
        <authorList>
            <person name="Fan W."/>
            <person name="Wang S."/>
            <person name="Wang H."/>
            <person name="Wang A."/>
            <person name="Jiang F."/>
            <person name="Liu H."/>
            <person name="Zhao H."/>
            <person name="Xu D."/>
            <person name="Zhang Y."/>
        </authorList>
    </citation>
    <scope>NUCLEOTIDE SEQUENCE [LARGE SCALE GENOMIC DNA]</scope>
    <source>
        <strain evidence="2">cv. Niubang</strain>
    </source>
</reference>
<evidence type="ECO:0000313" key="2">
    <source>
        <dbReference type="Proteomes" id="UP001055879"/>
    </source>
</evidence>